<dbReference type="SUPFAM" id="SSF81321">
    <property type="entry name" value="Family A G protein-coupled receptor-like"/>
    <property type="match status" value="1"/>
</dbReference>
<feature type="transmembrane region" description="Helical" evidence="5">
    <location>
        <begin position="133"/>
        <end position="157"/>
    </location>
</feature>
<evidence type="ECO:0000256" key="3">
    <source>
        <dbReference type="ARBA" id="ARBA00022989"/>
    </source>
</evidence>
<dbReference type="PANTHER" id="PTHR46709">
    <property type="entry name" value="PROTEIN CBG23488-RELATED"/>
    <property type="match status" value="1"/>
</dbReference>
<evidence type="ECO:0000256" key="4">
    <source>
        <dbReference type="ARBA" id="ARBA00023136"/>
    </source>
</evidence>
<feature type="transmembrane region" description="Helical" evidence="5">
    <location>
        <begin position="177"/>
        <end position="194"/>
    </location>
</feature>
<evidence type="ECO:0000256" key="2">
    <source>
        <dbReference type="ARBA" id="ARBA00022692"/>
    </source>
</evidence>
<feature type="transmembrane region" description="Helical" evidence="5">
    <location>
        <begin position="284"/>
        <end position="308"/>
    </location>
</feature>
<dbReference type="AlphaFoldDB" id="A0A8S1H9J1"/>
<dbReference type="GO" id="GO:0016020">
    <property type="term" value="C:membrane"/>
    <property type="evidence" value="ECO:0007669"/>
    <property type="project" value="UniProtKB-SubCell"/>
</dbReference>
<sequence>MASRVAVALRFKPSGGCRGPLQRLGRVQMEIDEEDDLRADCSASPEQRLLVQRFYMLGVIGTVVAVFGVIANFLLAIFIFLSRTIYRHSPFFFLGFVALFDTLLDATFLLLFPLEVNAEYYDEAGVYEMWLQFVPTVYIFAQIFKIASVFSLIMASIERYCMTKHWTFVGFEERTRWLVLVALVVASIVIKYLSEEVVIETREHCSGYRHWTVKVQRGELRHMGFVHLLAISLPFFTLIFLNGGIVYMLRKQNVQQLRSLITELTLGHDLSKIRRKNLRSATRTLIVIISAYLISNSLNMLLIIVEYIDADFLLVRHPDLHRLAVDSAALLTVVANAIRCPTHVLSNSEIRHQFKTLFCGENEKKDAMRQEQKKQTQERLDNPWMSLMWVSANSSKDPRAAFLPQAFVKRHSAIAIL</sequence>
<feature type="domain" description="G-protein coupled receptors family 1 profile" evidence="6">
    <location>
        <begin position="71"/>
        <end position="294"/>
    </location>
</feature>
<dbReference type="Gene3D" id="1.20.1070.10">
    <property type="entry name" value="Rhodopsin 7-helix transmembrane proteins"/>
    <property type="match status" value="1"/>
</dbReference>
<dbReference type="PANTHER" id="PTHR46709:SF12">
    <property type="entry name" value="G-PROTEIN COUPLED RECEPTORS FAMILY 1 PROFILE DOMAIN-CONTAINING PROTEIN"/>
    <property type="match status" value="1"/>
</dbReference>
<feature type="transmembrane region" description="Helical" evidence="5">
    <location>
        <begin position="54"/>
        <end position="79"/>
    </location>
</feature>
<feature type="transmembrane region" description="Helical" evidence="5">
    <location>
        <begin position="91"/>
        <end position="113"/>
    </location>
</feature>
<evidence type="ECO:0000256" key="5">
    <source>
        <dbReference type="SAM" id="Phobius"/>
    </source>
</evidence>
<gene>
    <name evidence="7" type="ORF">CAUJ_LOCUS7894</name>
</gene>
<feature type="transmembrane region" description="Helical" evidence="5">
    <location>
        <begin position="225"/>
        <end position="249"/>
    </location>
</feature>
<evidence type="ECO:0000256" key="1">
    <source>
        <dbReference type="ARBA" id="ARBA00004370"/>
    </source>
</evidence>
<comment type="caution">
    <text evidence="7">The sequence shown here is derived from an EMBL/GenBank/DDBJ whole genome shotgun (WGS) entry which is preliminary data.</text>
</comment>
<keyword evidence="8" id="KW-1185">Reference proteome</keyword>
<dbReference type="EMBL" id="CAJGYM010000024">
    <property type="protein sequence ID" value="CAD6191975.1"/>
    <property type="molecule type" value="Genomic_DNA"/>
</dbReference>
<keyword evidence="3 5" id="KW-1133">Transmembrane helix</keyword>
<evidence type="ECO:0000313" key="7">
    <source>
        <dbReference type="EMBL" id="CAD6191975.1"/>
    </source>
</evidence>
<organism evidence="7 8">
    <name type="scientific">Caenorhabditis auriculariae</name>
    <dbReference type="NCBI Taxonomy" id="2777116"/>
    <lineage>
        <taxon>Eukaryota</taxon>
        <taxon>Metazoa</taxon>
        <taxon>Ecdysozoa</taxon>
        <taxon>Nematoda</taxon>
        <taxon>Chromadorea</taxon>
        <taxon>Rhabditida</taxon>
        <taxon>Rhabditina</taxon>
        <taxon>Rhabditomorpha</taxon>
        <taxon>Rhabditoidea</taxon>
        <taxon>Rhabditidae</taxon>
        <taxon>Peloderinae</taxon>
        <taxon>Caenorhabditis</taxon>
    </lineage>
</organism>
<evidence type="ECO:0000259" key="6">
    <source>
        <dbReference type="PROSITE" id="PS50262"/>
    </source>
</evidence>
<dbReference type="PROSITE" id="PS50262">
    <property type="entry name" value="G_PROTEIN_RECEP_F1_2"/>
    <property type="match status" value="1"/>
</dbReference>
<dbReference type="InterPro" id="IPR017452">
    <property type="entry name" value="GPCR_Rhodpsn_7TM"/>
</dbReference>
<keyword evidence="4 5" id="KW-0472">Membrane</keyword>
<dbReference type="Proteomes" id="UP000835052">
    <property type="component" value="Unassembled WGS sequence"/>
</dbReference>
<comment type="subcellular location">
    <subcellularLocation>
        <location evidence="1">Membrane</location>
    </subcellularLocation>
</comment>
<accession>A0A8S1H9J1</accession>
<name>A0A8S1H9J1_9PELO</name>
<proteinExistence type="predicted"/>
<evidence type="ECO:0000313" key="8">
    <source>
        <dbReference type="Proteomes" id="UP000835052"/>
    </source>
</evidence>
<reference evidence="7" key="1">
    <citation type="submission" date="2020-10" db="EMBL/GenBank/DDBJ databases">
        <authorList>
            <person name="Kikuchi T."/>
        </authorList>
    </citation>
    <scope>NUCLEOTIDE SEQUENCE</scope>
    <source>
        <strain evidence="7">NKZ352</strain>
    </source>
</reference>
<protein>
    <recommendedName>
        <fullName evidence="6">G-protein coupled receptors family 1 profile domain-containing protein</fullName>
    </recommendedName>
</protein>
<keyword evidence="2 5" id="KW-0812">Transmembrane</keyword>
<dbReference type="OrthoDB" id="5797421at2759"/>